<keyword evidence="3" id="KW-1185">Reference proteome</keyword>
<feature type="chain" id="PRO_5014743139" description="Hydrophobin" evidence="1">
    <location>
        <begin position="21"/>
        <end position="114"/>
    </location>
</feature>
<gene>
    <name evidence="2" type="ORF">PCANC_04967</name>
</gene>
<protein>
    <recommendedName>
        <fullName evidence="4">Hydrophobin</fullName>
    </recommendedName>
</protein>
<dbReference type="AlphaFoldDB" id="A0A2N5T7M9"/>
<evidence type="ECO:0008006" key="4">
    <source>
        <dbReference type="Google" id="ProtNLM"/>
    </source>
</evidence>
<dbReference type="EMBL" id="PGCJ01000783">
    <property type="protein sequence ID" value="PLW21499.1"/>
    <property type="molecule type" value="Genomic_DNA"/>
</dbReference>
<keyword evidence="1" id="KW-0732">Signal</keyword>
<proteinExistence type="predicted"/>
<evidence type="ECO:0000313" key="3">
    <source>
        <dbReference type="Proteomes" id="UP000235388"/>
    </source>
</evidence>
<reference evidence="2 3" key="1">
    <citation type="submission" date="2017-11" db="EMBL/GenBank/DDBJ databases">
        <title>De novo assembly and phasing of dikaryotic genomes from two isolates of Puccinia coronata f. sp. avenae, the causal agent of oat crown rust.</title>
        <authorList>
            <person name="Miller M.E."/>
            <person name="Zhang Y."/>
            <person name="Omidvar V."/>
            <person name="Sperschneider J."/>
            <person name="Schwessinger B."/>
            <person name="Raley C."/>
            <person name="Palmer J.M."/>
            <person name="Garnica D."/>
            <person name="Upadhyaya N."/>
            <person name="Rathjen J."/>
            <person name="Taylor J.M."/>
            <person name="Park R.F."/>
            <person name="Dodds P.N."/>
            <person name="Hirsch C.D."/>
            <person name="Kianian S.F."/>
            <person name="Figueroa M."/>
        </authorList>
    </citation>
    <scope>NUCLEOTIDE SEQUENCE [LARGE SCALE GENOMIC DNA]</scope>
    <source>
        <strain evidence="2">12NC29</strain>
    </source>
</reference>
<organism evidence="2 3">
    <name type="scientific">Puccinia coronata f. sp. avenae</name>
    <dbReference type="NCBI Taxonomy" id="200324"/>
    <lineage>
        <taxon>Eukaryota</taxon>
        <taxon>Fungi</taxon>
        <taxon>Dikarya</taxon>
        <taxon>Basidiomycota</taxon>
        <taxon>Pucciniomycotina</taxon>
        <taxon>Pucciniomycetes</taxon>
        <taxon>Pucciniales</taxon>
        <taxon>Pucciniaceae</taxon>
        <taxon>Puccinia</taxon>
    </lineage>
</organism>
<name>A0A2N5T7M9_9BASI</name>
<dbReference type="Proteomes" id="UP000235388">
    <property type="component" value="Unassembled WGS sequence"/>
</dbReference>
<comment type="caution">
    <text evidence="2">The sequence shown here is derived from an EMBL/GenBank/DDBJ whole genome shotgun (WGS) entry which is preliminary data.</text>
</comment>
<evidence type="ECO:0000313" key="2">
    <source>
        <dbReference type="EMBL" id="PLW21499.1"/>
    </source>
</evidence>
<sequence length="114" mass="12230">MHLLFTAVLLIAVCTFEASAALATSGTCPPVDKVPKQAVCKKGTPVKYVAASFDQSSGNFYCSIGIGTLACCPVNTVKEDGSVTQANLPDSNSKNYVFFFITFLENGHYRCYQS</sequence>
<accession>A0A2N5T7M9</accession>
<evidence type="ECO:0000256" key="1">
    <source>
        <dbReference type="SAM" id="SignalP"/>
    </source>
</evidence>
<feature type="signal peptide" evidence="1">
    <location>
        <begin position="1"/>
        <end position="20"/>
    </location>
</feature>